<dbReference type="Proteomes" id="UP000053477">
    <property type="component" value="Unassembled WGS sequence"/>
</dbReference>
<protein>
    <submittedName>
        <fullName evidence="2">Uncharacterized protein</fullName>
    </submittedName>
</protein>
<accession>A0A0H2R5S4</accession>
<feature type="transmembrane region" description="Helical" evidence="1">
    <location>
        <begin position="20"/>
        <end position="41"/>
    </location>
</feature>
<evidence type="ECO:0000313" key="3">
    <source>
        <dbReference type="Proteomes" id="UP000053477"/>
    </source>
</evidence>
<dbReference type="EMBL" id="KQ086154">
    <property type="protein sequence ID" value="KLO07199.1"/>
    <property type="molecule type" value="Genomic_DNA"/>
</dbReference>
<keyword evidence="1" id="KW-0812">Transmembrane</keyword>
<dbReference type="AlphaFoldDB" id="A0A0H2R5S4"/>
<reference evidence="2 3" key="1">
    <citation type="submission" date="2015-04" db="EMBL/GenBank/DDBJ databases">
        <title>Complete genome sequence of Schizopora paradoxa KUC8140, a cosmopolitan wood degrader in East Asia.</title>
        <authorList>
            <consortium name="DOE Joint Genome Institute"/>
            <person name="Min B."/>
            <person name="Park H."/>
            <person name="Jang Y."/>
            <person name="Kim J.-J."/>
            <person name="Kim K.H."/>
            <person name="Pangilinan J."/>
            <person name="Lipzen A."/>
            <person name="Riley R."/>
            <person name="Grigoriev I.V."/>
            <person name="Spatafora J.W."/>
            <person name="Choi I.-G."/>
        </authorList>
    </citation>
    <scope>NUCLEOTIDE SEQUENCE [LARGE SCALE GENOMIC DNA]</scope>
    <source>
        <strain evidence="2 3">KUC8140</strain>
    </source>
</reference>
<sequence length="210" mass="23485">MAKDGEGWLNSVRPSLSSFALRALLSSLDVLRISLSFYVPAAAGFFEFGLANAVSLTIIFSVLLSLLSVPFFLPPLFVFTFSSTRLTVYMGSHTLTKSIIQFTCPFVTLQLCLPFFLTPFSFISFPSFLAEIFSNIANNKVAPSNIHNTSIDPRFDVSHKFTVSLSFDDINITKIFTSSRIGLDRRTTLKLRSRLRSRLQQSLLDGRLHV</sequence>
<organism evidence="2 3">
    <name type="scientific">Schizopora paradoxa</name>
    <dbReference type="NCBI Taxonomy" id="27342"/>
    <lineage>
        <taxon>Eukaryota</taxon>
        <taxon>Fungi</taxon>
        <taxon>Dikarya</taxon>
        <taxon>Basidiomycota</taxon>
        <taxon>Agaricomycotina</taxon>
        <taxon>Agaricomycetes</taxon>
        <taxon>Hymenochaetales</taxon>
        <taxon>Schizoporaceae</taxon>
        <taxon>Schizopora</taxon>
    </lineage>
</organism>
<evidence type="ECO:0000313" key="2">
    <source>
        <dbReference type="EMBL" id="KLO07199.1"/>
    </source>
</evidence>
<proteinExistence type="predicted"/>
<keyword evidence="1" id="KW-1133">Transmembrane helix</keyword>
<evidence type="ECO:0000256" key="1">
    <source>
        <dbReference type="SAM" id="Phobius"/>
    </source>
</evidence>
<dbReference type="InParanoid" id="A0A0H2R5S4"/>
<name>A0A0H2R5S4_9AGAM</name>
<feature type="transmembrane region" description="Helical" evidence="1">
    <location>
        <begin position="53"/>
        <end position="79"/>
    </location>
</feature>
<gene>
    <name evidence="2" type="ORF">SCHPADRAFT_658926</name>
</gene>
<keyword evidence="3" id="KW-1185">Reference proteome</keyword>
<keyword evidence="1" id="KW-0472">Membrane</keyword>